<feature type="chain" id="PRO_5035609959" description="Cardiolipin synthase N-terminal domain-containing protein" evidence="7">
    <location>
        <begin position="24"/>
        <end position="90"/>
    </location>
</feature>
<dbReference type="InterPro" id="IPR027379">
    <property type="entry name" value="CLS_N"/>
</dbReference>
<feature type="transmembrane region" description="Helical" evidence="6">
    <location>
        <begin position="63"/>
        <end position="81"/>
    </location>
</feature>
<evidence type="ECO:0000313" key="17">
    <source>
        <dbReference type="EMBL" id="CAF4109757.1"/>
    </source>
</evidence>
<evidence type="ECO:0000256" key="1">
    <source>
        <dbReference type="ARBA" id="ARBA00004651"/>
    </source>
</evidence>
<evidence type="ECO:0000256" key="2">
    <source>
        <dbReference type="ARBA" id="ARBA00022475"/>
    </source>
</evidence>
<keyword evidence="3 6" id="KW-0812">Transmembrane</keyword>
<evidence type="ECO:0000313" key="15">
    <source>
        <dbReference type="EMBL" id="CAF3962992.1"/>
    </source>
</evidence>
<dbReference type="EMBL" id="CAJOBF010004809">
    <property type="protein sequence ID" value="CAF4153575.1"/>
    <property type="molecule type" value="Genomic_DNA"/>
</dbReference>
<evidence type="ECO:0000256" key="4">
    <source>
        <dbReference type="ARBA" id="ARBA00022989"/>
    </source>
</evidence>
<name>A0A816QI44_9BILA</name>
<evidence type="ECO:0000313" key="19">
    <source>
        <dbReference type="Proteomes" id="UP000663856"/>
    </source>
</evidence>
<dbReference type="Proteomes" id="UP000663855">
    <property type="component" value="Unassembled WGS sequence"/>
</dbReference>
<dbReference type="Proteomes" id="UP000681720">
    <property type="component" value="Unassembled WGS sequence"/>
</dbReference>
<evidence type="ECO:0000313" key="16">
    <source>
        <dbReference type="EMBL" id="CAF4069756.1"/>
    </source>
</evidence>
<evidence type="ECO:0000259" key="8">
    <source>
        <dbReference type="Pfam" id="PF13396"/>
    </source>
</evidence>
<dbReference type="AlphaFoldDB" id="A0A816QI44"/>
<proteinExistence type="predicted"/>
<evidence type="ECO:0000256" key="3">
    <source>
        <dbReference type="ARBA" id="ARBA00022692"/>
    </source>
</evidence>
<dbReference type="GO" id="GO:0005886">
    <property type="term" value="C:plasma membrane"/>
    <property type="evidence" value="ECO:0007669"/>
    <property type="project" value="UniProtKB-SubCell"/>
</dbReference>
<evidence type="ECO:0000313" key="11">
    <source>
        <dbReference type="EMBL" id="CAF1941406.1"/>
    </source>
</evidence>
<dbReference type="OrthoDB" id="10054004at2759"/>
<sequence>MGLLINFATVSVLILSCVKFVSAEAYYIGPTVGGIIGLIILVLDIIAAIEILRSDKPIVEKILWILFIVFCPIIGLVAYLLCGRTRSVSI</sequence>
<feature type="signal peptide" evidence="7">
    <location>
        <begin position="1"/>
        <end position="23"/>
    </location>
</feature>
<dbReference type="EMBL" id="CAJOBH010000400">
    <property type="protein sequence ID" value="CAF3788862.1"/>
    <property type="molecule type" value="Genomic_DNA"/>
</dbReference>
<dbReference type="EMBL" id="CAJNRF010004635">
    <property type="protein sequence ID" value="CAF2062116.1"/>
    <property type="molecule type" value="Genomic_DNA"/>
</dbReference>
<evidence type="ECO:0000256" key="7">
    <source>
        <dbReference type="SAM" id="SignalP"/>
    </source>
</evidence>
<dbReference type="EMBL" id="CAJOBI010003285">
    <property type="protein sequence ID" value="CAF3962992.1"/>
    <property type="molecule type" value="Genomic_DNA"/>
</dbReference>
<accession>A0A816QI44</accession>
<dbReference type="EMBL" id="CAJNOV010008320">
    <property type="protein sequence ID" value="CAF1319018.1"/>
    <property type="molecule type" value="Genomic_DNA"/>
</dbReference>
<evidence type="ECO:0000256" key="5">
    <source>
        <dbReference type="ARBA" id="ARBA00023136"/>
    </source>
</evidence>
<dbReference type="Proteomes" id="UP000663842">
    <property type="component" value="Unassembled WGS sequence"/>
</dbReference>
<dbReference type="EMBL" id="CAJOBJ010006788">
    <property type="protein sequence ID" value="CAF4069756.1"/>
    <property type="molecule type" value="Genomic_DNA"/>
</dbReference>
<dbReference type="EMBL" id="CAJNRE010001392">
    <property type="protein sequence ID" value="CAF1941406.1"/>
    <property type="molecule type" value="Genomic_DNA"/>
</dbReference>
<evidence type="ECO:0000313" key="20">
    <source>
        <dbReference type="Proteomes" id="UP000663866"/>
    </source>
</evidence>
<evidence type="ECO:0000313" key="18">
    <source>
        <dbReference type="EMBL" id="CAF4153575.1"/>
    </source>
</evidence>
<dbReference type="EMBL" id="CAJOBG010004419">
    <property type="protein sequence ID" value="CAF4109757.1"/>
    <property type="molecule type" value="Genomic_DNA"/>
</dbReference>
<keyword evidence="5 6" id="KW-0472">Membrane</keyword>
<comment type="subcellular location">
    <subcellularLocation>
        <location evidence="1">Cell membrane</location>
        <topology evidence="1">Multi-pass membrane protein</topology>
    </subcellularLocation>
</comment>
<dbReference type="EMBL" id="CAJNOW010000013">
    <property type="protein sequence ID" value="CAF1206614.1"/>
    <property type="molecule type" value="Genomic_DNA"/>
</dbReference>
<comment type="caution">
    <text evidence="12">The sequence shown here is derived from an EMBL/GenBank/DDBJ whole genome shotgun (WGS) entry which is preliminary data.</text>
</comment>
<dbReference type="Proteomes" id="UP000676336">
    <property type="component" value="Unassembled WGS sequence"/>
</dbReference>
<evidence type="ECO:0000256" key="6">
    <source>
        <dbReference type="SAM" id="Phobius"/>
    </source>
</evidence>
<dbReference type="Proteomes" id="UP000663824">
    <property type="component" value="Unassembled WGS sequence"/>
</dbReference>
<organism evidence="12 19">
    <name type="scientific">Rotaria magnacalcarata</name>
    <dbReference type="NCBI Taxonomy" id="392030"/>
    <lineage>
        <taxon>Eukaryota</taxon>
        <taxon>Metazoa</taxon>
        <taxon>Spiralia</taxon>
        <taxon>Gnathifera</taxon>
        <taxon>Rotifera</taxon>
        <taxon>Eurotatoria</taxon>
        <taxon>Bdelloidea</taxon>
        <taxon>Philodinida</taxon>
        <taxon>Philodinidae</taxon>
        <taxon>Rotaria</taxon>
    </lineage>
</organism>
<protein>
    <recommendedName>
        <fullName evidence="8">Cardiolipin synthase N-terminal domain-containing protein</fullName>
    </recommendedName>
</protein>
<dbReference type="Proteomes" id="UP000663866">
    <property type="component" value="Unassembled WGS sequence"/>
</dbReference>
<feature type="transmembrane region" description="Helical" evidence="6">
    <location>
        <begin position="33"/>
        <end position="51"/>
    </location>
</feature>
<keyword evidence="2" id="KW-1003">Cell membrane</keyword>
<keyword evidence="7" id="KW-0732">Signal</keyword>
<evidence type="ECO:0000313" key="12">
    <source>
        <dbReference type="EMBL" id="CAF2062116.1"/>
    </source>
</evidence>
<evidence type="ECO:0000313" key="9">
    <source>
        <dbReference type="EMBL" id="CAF1206614.1"/>
    </source>
</evidence>
<keyword evidence="20" id="KW-1185">Reference proteome</keyword>
<dbReference type="Proteomes" id="UP000663887">
    <property type="component" value="Unassembled WGS sequence"/>
</dbReference>
<dbReference type="Proteomes" id="UP000681967">
    <property type="component" value="Unassembled WGS sequence"/>
</dbReference>
<feature type="domain" description="Cardiolipin synthase N-terminal" evidence="8">
    <location>
        <begin position="42"/>
        <end position="84"/>
    </location>
</feature>
<keyword evidence="4 6" id="KW-1133">Transmembrane helix</keyword>
<evidence type="ECO:0000313" key="13">
    <source>
        <dbReference type="EMBL" id="CAF2176369.1"/>
    </source>
</evidence>
<dbReference type="Proteomes" id="UP000663834">
    <property type="component" value="Unassembled WGS sequence"/>
</dbReference>
<dbReference type="Pfam" id="PF13396">
    <property type="entry name" value="PLDc_N"/>
    <property type="match status" value="1"/>
</dbReference>
<evidence type="ECO:0000313" key="14">
    <source>
        <dbReference type="EMBL" id="CAF3788862.1"/>
    </source>
</evidence>
<evidence type="ECO:0000313" key="10">
    <source>
        <dbReference type="EMBL" id="CAF1319018.1"/>
    </source>
</evidence>
<reference evidence="12" key="1">
    <citation type="submission" date="2021-02" db="EMBL/GenBank/DDBJ databases">
        <authorList>
            <person name="Nowell W R."/>
        </authorList>
    </citation>
    <scope>NUCLEOTIDE SEQUENCE</scope>
</reference>
<gene>
    <name evidence="14" type="ORF">BYL167_LOCUS2331</name>
    <name evidence="10" type="ORF">CJN711_LOCUS17835</name>
    <name evidence="16" type="ORF">GIL414_LOCUS15445</name>
    <name evidence="9" type="ORF">KQP761_LOCUS120</name>
    <name evidence="11" type="ORF">MBJ925_LOCUS5396</name>
    <name evidence="17" type="ORF">OVN521_LOCUS21359</name>
    <name evidence="15" type="ORF">SMN809_LOCUS9899</name>
    <name evidence="18" type="ORF">UXM345_LOCUS25268</name>
    <name evidence="12" type="ORF">WKI299_LOCUS12304</name>
    <name evidence="13" type="ORF">XDN619_LOCUS31492</name>
</gene>
<dbReference type="Proteomes" id="UP000663856">
    <property type="component" value="Unassembled WGS sequence"/>
</dbReference>
<dbReference type="EMBL" id="CAJNRG010015631">
    <property type="protein sequence ID" value="CAF2176369.1"/>
    <property type="molecule type" value="Genomic_DNA"/>
</dbReference>